<protein>
    <recommendedName>
        <fullName evidence="7">O-methyltransferase</fullName>
    </recommendedName>
</protein>
<dbReference type="EMBL" id="UYJE01003422">
    <property type="protein sequence ID" value="VDI19206.1"/>
    <property type="molecule type" value="Genomic_DNA"/>
</dbReference>
<gene>
    <name evidence="5" type="ORF">MGAL_10B083780</name>
</gene>
<keyword evidence="2" id="KW-0808">Transferase</keyword>
<reference evidence="5" key="1">
    <citation type="submission" date="2018-11" db="EMBL/GenBank/DDBJ databases">
        <authorList>
            <person name="Alioto T."/>
            <person name="Alioto T."/>
        </authorList>
    </citation>
    <scope>NUCLEOTIDE SEQUENCE</scope>
</reference>
<evidence type="ECO:0000313" key="6">
    <source>
        <dbReference type="Proteomes" id="UP000596742"/>
    </source>
</evidence>
<sequence>MDGIIDLLKHGRKRKMSKRSRDPAINKLREVKAEAESLGIPETIINGLQAVDDLATAREDYCDSKTSTASEPMAALIKDTLEHPWQNVYEEGKTAWNITPRMMSGNLEGYVLKFLVSASKSKNVLEVGMLTGCAALGMAEVMPDDGKVVTCEIDPYLVDLARKLMDRSPHGKKVEILTGPAIESLNGLAKKNQKFDFIFIDADKPGYCDYFNICFSELLAPGGTIAMDNALFGGKPYMEDSPPNEGVTKFNNMIVTRKDIYYVLMPIRDGIMLIRRKEDMNGTV</sequence>
<organism evidence="5 6">
    <name type="scientific">Mytilus galloprovincialis</name>
    <name type="common">Mediterranean mussel</name>
    <dbReference type="NCBI Taxonomy" id="29158"/>
    <lineage>
        <taxon>Eukaryota</taxon>
        <taxon>Metazoa</taxon>
        <taxon>Spiralia</taxon>
        <taxon>Lophotrochozoa</taxon>
        <taxon>Mollusca</taxon>
        <taxon>Bivalvia</taxon>
        <taxon>Autobranchia</taxon>
        <taxon>Pteriomorphia</taxon>
        <taxon>Mytilida</taxon>
        <taxon>Mytiloidea</taxon>
        <taxon>Mytilidae</taxon>
        <taxon>Mytilinae</taxon>
        <taxon>Mytilus</taxon>
    </lineage>
</organism>
<evidence type="ECO:0008006" key="7">
    <source>
        <dbReference type="Google" id="ProtNLM"/>
    </source>
</evidence>
<dbReference type="OrthoDB" id="10251242at2759"/>
<dbReference type="Gene3D" id="3.40.50.150">
    <property type="entry name" value="Vaccinia Virus protein VP39"/>
    <property type="match status" value="1"/>
</dbReference>
<evidence type="ECO:0000256" key="3">
    <source>
        <dbReference type="ARBA" id="ARBA00022691"/>
    </source>
</evidence>
<comment type="similarity">
    <text evidence="4">Belongs to the class I-like SAM-binding methyltransferase superfamily. Cation-dependent O-methyltransferase family.</text>
</comment>
<evidence type="ECO:0000256" key="1">
    <source>
        <dbReference type="ARBA" id="ARBA00022603"/>
    </source>
</evidence>
<name>A0A8B6DII8_MYTGA</name>
<accession>A0A8B6DII8</accession>
<dbReference type="PROSITE" id="PS51682">
    <property type="entry name" value="SAM_OMT_I"/>
    <property type="match status" value="1"/>
</dbReference>
<dbReference type="Proteomes" id="UP000596742">
    <property type="component" value="Unassembled WGS sequence"/>
</dbReference>
<dbReference type="GO" id="GO:0008171">
    <property type="term" value="F:O-methyltransferase activity"/>
    <property type="evidence" value="ECO:0007669"/>
    <property type="project" value="InterPro"/>
</dbReference>
<dbReference type="Pfam" id="PF01596">
    <property type="entry name" value="Methyltransf_3"/>
    <property type="match status" value="1"/>
</dbReference>
<evidence type="ECO:0000256" key="4">
    <source>
        <dbReference type="ARBA" id="ARBA00023453"/>
    </source>
</evidence>
<dbReference type="GO" id="GO:0032259">
    <property type="term" value="P:methylation"/>
    <property type="evidence" value="ECO:0007669"/>
    <property type="project" value="UniProtKB-KW"/>
</dbReference>
<proteinExistence type="inferred from homology"/>
<dbReference type="AlphaFoldDB" id="A0A8B6DII8"/>
<keyword evidence="1" id="KW-0489">Methyltransferase</keyword>
<dbReference type="PANTHER" id="PTHR10509">
    <property type="entry name" value="O-METHYLTRANSFERASE-RELATED"/>
    <property type="match status" value="1"/>
</dbReference>
<evidence type="ECO:0000256" key="2">
    <source>
        <dbReference type="ARBA" id="ARBA00022679"/>
    </source>
</evidence>
<evidence type="ECO:0000313" key="5">
    <source>
        <dbReference type="EMBL" id="VDI19206.1"/>
    </source>
</evidence>
<dbReference type="InterPro" id="IPR050362">
    <property type="entry name" value="Cation-dep_OMT"/>
</dbReference>
<keyword evidence="6" id="KW-1185">Reference proteome</keyword>
<dbReference type="SUPFAM" id="SSF53335">
    <property type="entry name" value="S-adenosyl-L-methionine-dependent methyltransferases"/>
    <property type="match status" value="1"/>
</dbReference>
<dbReference type="CDD" id="cd02440">
    <property type="entry name" value="AdoMet_MTases"/>
    <property type="match status" value="1"/>
</dbReference>
<comment type="caution">
    <text evidence="5">The sequence shown here is derived from an EMBL/GenBank/DDBJ whole genome shotgun (WGS) entry which is preliminary data.</text>
</comment>
<keyword evidence="3" id="KW-0949">S-adenosyl-L-methionine</keyword>
<dbReference type="PANTHER" id="PTHR10509:SF14">
    <property type="entry name" value="CAFFEOYL-COA O-METHYLTRANSFERASE 3-RELATED"/>
    <property type="match status" value="1"/>
</dbReference>
<dbReference type="InterPro" id="IPR029063">
    <property type="entry name" value="SAM-dependent_MTases_sf"/>
</dbReference>
<dbReference type="GO" id="GO:0008757">
    <property type="term" value="F:S-adenosylmethionine-dependent methyltransferase activity"/>
    <property type="evidence" value="ECO:0007669"/>
    <property type="project" value="TreeGrafter"/>
</dbReference>
<dbReference type="InterPro" id="IPR002935">
    <property type="entry name" value="SAM_O-MeTrfase"/>
</dbReference>